<feature type="compositionally biased region" description="Pro residues" evidence="1">
    <location>
        <begin position="491"/>
        <end position="503"/>
    </location>
</feature>
<dbReference type="Proteomes" id="UP001318860">
    <property type="component" value="Unassembled WGS sequence"/>
</dbReference>
<dbReference type="EMBL" id="JABTTQ020000010">
    <property type="protein sequence ID" value="KAK6147820.1"/>
    <property type="molecule type" value="Genomic_DNA"/>
</dbReference>
<keyword evidence="2" id="KW-0812">Transmembrane</keyword>
<sequence length="590" mass="64522">MGKGENEQTLPSTTLDAQGTTPGVGNCNRCCLSCTRFQKLVSLRCVFVLMLGVAVLLSAVFWLPFFQFGDRKDLDLDYKEKPTRKKTHIAEITAMGKGENEQTLPSTTLDAQGTTPGVGNCNRCCLSCTRFQKLVSLRCVFVLMLGVAVLLSAVFWLPFFQFGDRKDLDLDYKGHDIVASFMLKKPASFLQDYILQLEDDIFDEMSFSSTKVEIISLESAGPNITKVVFAVESDVTTQSLIRSNFVSLVTRQSFLHLTESLFGDPFDFDVLKFRGGITASPEQKAFLMQNVQILFNFTLNFSIDQIIINFEELRSQLKTGLHLAPYENLYIRLTNLKGSTVAPPTTVQSQVLLAVGINPSKSRLKQLAQTITGSHTKNLGLNNTVFGRVKQVSLSSVLQHSLGGDASGPSPSPSPSPLPPSHHHHHHHHRHRHQDAAPNISPSPSKGSHGSVVGRGSPASAPVPARALGKNKAAPPPCHYGHNRHSHMAPFPSPYFAPNPAPSQPKQKYSPPPKRSPVHAASPPNMAYAHSHPPLKGESHARPPNVMPLVSSPSPSPCKYRILQYTSSAAVHISRTAFVAAENEKQYTTG</sequence>
<name>A0ABR0WNW6_REHGL</name>
<keyword evidence="2" id="KW-1133">Transmembrane helix</keyword>
<feature type="transmembrane region" description="Helical" evidence="2">
    <location>
        <begin position="46"/>
        <end position="66"/>
    </location>
</feature>
<evidence type="ECO:0000313" key="5">
    <source>
        <dbReference type="Proteomes" id="UP001318860"/>
    </source>
</evidence>
<proteinExistence type="predicted"/>
<feature type="transmembrane region" description="Helical" evidence="2">
    <location>
        <begin position="139"/>
        <end position="159"/>
    </location>
</feature>
<evidence type="ECO:0000256" key="2">
    <source>
        <dbReference type="SAM" id="Phobius"/>
    </source>
</evidence>
<feature type="domain" description="DUF7036" evidence="3">
    <location>
        <begin position="180"/>
        <end position="263"/>
    </location>
</feature>
<reference evidence="4 5" key="1">
    <citation type="journal article" date="2021" name="Comput. Struct. Biotechnol. J.">
        <title>De novo genome assembly of the potent medicinal plant Rehmannia glutinosa using nanopore technology.</title>
        <authorList>
            <person name="Ma L."/>
            <person name="Dong C."/>
            <person name="Song C."/>
            <person name="Wang X."/>
            <person name="Zheng X."/>
            <person name="Niu Y."/>
            <person name="Chen S."/>
            <person name="Feng W."/>
        </authorList>
    </citation>
    <scope>NUCLEOTIDE SEQUENCE [LARGE SCALE GENOMIC DNA]</scope>
    <source>
        <strain evidence="4">DH-2019</strain>
    </source>
</reference>
<comment type="caution">
    <text evidence="4">The sequence shown here is derived from an EMBL/GenBank/DDBJ whole genome shotgun (WGS) entry which is preliminary data.</text>
</comment>
<protein>
    <recommendedName>
        <fullName evidence="3">DUF7036 domain-containing protein</fullName>
    </recommendedName>
</protein>
<keyword evidence="2" id="KW-0472">Membrane</keyword>
<dbReference type="Pfam" id="PF23041">
    <property type="entry name" value="DUF7036"/>
    <property type="match status" value="2"/>
</dbReference>
<evidence type="ECO:0000256" key="1">
    <source>
        <dbReference type="SAM" id="MobiDB-lite"/>
    </source>
</evidence>
<gene>
    <name evidence="4" type="ORF">DH2020_018732</name>
</gene>
<organism evidence="4 5">
    <name type="scientific">Rehmannia glutinosa</name>
    <name type="common">Chinese foxglove</name>
    <dbReference type="NCBI Taxonomy" id="99300"/>
    <lineage>
        <taxon>Eukaryota</taxon>
        <taxon>Viridiplantae</taxon>
        <taxon>Streptophyta</taxon>
        <taxon>Embryophyta</taxon>
        <taxon>Tracheophyta</taxon>
        <taxon>Spermatophyta</taxon>
        <taxon>Magnoliopsida</taxon>
        <taxon>eudicotyledons</taxon>
        <taxon>Gunneridae</taxon>
        <taxon>Pentapetalae</taxon>
        <taxon>asterids</taxon>
        <taxon>lamiids</taxon>
        <taxon>Lamiales</taxon>
        <taxon>Orobanchaceae</taxon>
        <taxon>Rehmannieae</taxon>
        <taxon>Rehmannia</taxon>
    </lineage>
</organism>
<evidence type="ECO:0000259" key="3">
    <source>
        <dbReference type="Pfam" id="PF23041"/>
    </source>
</evidence>
<feature type="compositionally biased region" description="Basic residues" evidence="1">
    <location>
        <begin position="421"/>
        <end position="433"/>
    </location>
</feature>
<dbReference type="InterPro" id="IPR055464">
    <property type="entry name" value="DUF7036"/>
</dbReference>
<dbReference type="PANTHER" id="PTHR33826">
    <property type="entry name" value="F20B24.21"/>
    <property type="match status" value="1"/>
</dbReference>
<evidence type="ECO:0000313" key="4">
    <source>
        <dbReference type="EMBL" id="KAK6147820.1"/>
    </source>
</evidence>
<feature type="region of interest" description="Disordered" evidence="1">
    <location>
        <begin position="400"/>
        <end position="544"/>
    </location>
</feature>
<feature type="compositionally biased region" description="Pro residues" evidence="1">
    <location>
        <begin position="410"/>
        <end position="420"/>
    </location>
</feature>
<keyword evidence="5" id="KW-1185">Reference proteome</keyword>
<feature type="domain" description="DUF7036" evidence="3">
    <location>
        <begin position="296"/>
        <end position="387"/>
    </location>
</feature>
<accession>A0ABR0WNW6</accession>
<dbReference type="PANTHER" id="PTHR33826:SF2">
    <property type="entry name" value="HYDROXYPROLINE-RICH GLYCOPROTEIN FAMILY PROTEIN"/>
    <property type="match status" value="1"/>
</dbReference>